<evidence type="ECO:0000313" key="2">
    <source>
        <dbReference type="Proteomes" id="UP000624244"/>
    </source>
</evidence>
<reference evidence="1" key="1">
    <citation type="submission" date="2019-11" db="EMBL/GenBank/DDBJ databases">
        <title>Bipolaris sorokiniana Genome sequencing.</title>
        <authorList>
            <person name="Wang H."/>
        </authorList>
    </citation>
    <scope>NUCLEOTIDE SEQUENCE</scope>
</reference>
<dbReference type="AlphaFoldDB" id="A0A8H6DVS1"/>
<gene>
    <name evidence="1" type="ORF">GGP41_005743</name>
</gene>
<protein>
    <submittedName>
        <fullName evidence="1">Uncharacterized protein</fullName>
    </submittedName>
</protein>
<accession>A0A8H6DVS1</accession>
<organism evidence="1 2">
    <name type="scientific">Cochliobolus sativus</name>
    <name type="common">Common root rot and spot blotch fungus</name>
    <name type="synonym">Bipolaris sorokiniana</name>
    <dbReference type="NCBI Taxonomy" id="45130"/>
    <lineage>
        <taxon>Eukaryota</taxon>
        <taxon>Fungi</taxon>
        <taxon>Dikarya</taxon>
        <taxon>Ascomycota</taxon>
        <taxon>Pezizomycotina</taxon>
        <taxon>Dothideomycetes</taxon>
        <taxon>Pleosporomycetidae</taxon>
        <taxon>Pleosporales</taxon>
        <taxon>Pleosporineae</taxon>
        <taxon>Pleosporaceae</taxon>
        <taxon>Bipolaris</taxon>
    </lineage>
</organism>
<evidence type="ECO:0000313" key="1">
    <source>
        <dbReference type="EMBL" id="KAF5848280.1"/>
    </source>
</evidence>
<name>A0A8H6DVS1_COCSA</name>
<sequence length="120" mass="13391">MGARPVCSLVFRSRWKILLFVMVDPCIRLPRIFLSVPSVSVWCSAARTPICDLVLLPTNNVSIWPDNTCGLTIRHVRPMLGVVVVARTRSSAFCRMFCKSRGLPTHGATTWHMRSGHGNV</sequence>
<proteinExistence type="predicted"/>
<comment type="caution">
    <text evidence="1">The sequence shown here is derived from an EMBL/GenBank/DDBJ whole genome shotgun (WGS) entry which is preliminary data.</text>
</comment>
<dbReference type="EMBL" id="WNKQ01000011">
    <property type="protein sequence ID" value="KAF5848280.1"/>
    <property type="molecule type" value="Genomic_DNA"/>
</dbReference>
<dbReference type="Proteomes" id="UP000624244">
    <property type="component" value="Unassembled WGS sequence"/>
</dbReference>